<dbReference type="EMBL" id="BJXX01000145">
    <property type="protein sequence ID" value="GEN35669.1"/>
    <property type="molecule type" value="Genomic_DNA"/>
</dbReference>
<feature type="region of interest" description="Disordered" evidence="1">
    <location>
        <begin position="65"/>
        <end position="88"/>
    </location>
</feature>
<reference evidence="2 3" key="1">
    <citation type="submission" date="2019-07" db="EMBL/GenBank/DDBJ databases">
        <title>Whole genome shotgun sequence of Aneurinibacillus danicus NBRC 102444.</title>
        <authorList>
            <person name="Hosoyama A."/>
            <person name="Uohara A."/>
            <person name="Ohji S."/>
            <person name="Ichikawa N."/>
        </authorList>
    </citation>
    <scope>NUCLEOTIDE SEQUENCE [LARGE SCALE GENOMIC DNA]</scope>
    <source>
        <strain evidence="2 3">NBRC 102444</strain>
    </source>
</reference>
<organism evidence="2 3">
    <name type="scientific">Aneurinibacillus danicus</name>
    <dbReference type="NCBI Taxonomy" id="267746"/>
    <lineage>
        <taxon>Bacteria</taxon>
        <taxon>Bacillati</taxon>
        <taxon>Bacillota</taxon>
        <taxon>Bacilli</taxon>
        <taxon>Bacillales</taxon>
        <taxon>Paenibacillaceae</taxon>
        <taxon>Aneurinibacillus group</taxon>
        <taxon>Aneurinibacillus</taxon>
    </lineage>
</organism>
<name>A0A511VA00_9BACL</name>
<protein>
    <submittedName>
        <fullName evidence="2">Uncharacterized protein</fullName>
    </submittedName>
</protein>
<feature type="compositionally biased region" description="Gly residues" evidence="1">
    <location>
        <begin position="76"/>
        <end position="88"/>
    </location>
</feature>
<comment type="caution">
    <text evidence="2">The sequence shown here is derived from an EMBL/GenBank/DDBJ whole genome shotgun (WGS) entry which is preliminary data.</text>
</comment>
<dbReference type="AlphaFoldDB" id="A0A511VA00"/>
<evidence type="ECO:0000256" key="1">
    <source>
        <dbReference type="SAM" id="MobiDB-lite"/>
    </source>
</evidence>
<evidence type="ECO:0000313" key="3">
    <source>
        <dbReference type="Proteomes" id="UP000321157"/>
    </source>
</evidence>
<gene>
    <name evidence="2" type="ORF">ADA01nite_31290</name>
</gene>
<evidence type="ECO:0000313" key="2">
    <source>
        <dbReference type="EMBL" id="GEN35669.1"/>
    </source>
</evidence>
<dbReference type="Proteomes" id="UP000321157">
    <property type="component" value="Unassembled WGS sequence"/>
</dbReference>
<accession>A0A511VA00</accession>
<sequence length="88" mass="9062">MEETAGKRGHAKKLLSLFMAAALVTVPAGCSSDDECYDQDNDGYCDDDGRAHTGSYVYGSDGKKKFAKKSGISSGSKGGIGGSGWSSS</sequence>
<proteinExistence type="predicted"/>
<keyword evidence="3" id="KW-1185">Reference proteome</keyword>